<protein>
    <submittedName>
        <fullName evidence="2">Uncharacterized protein LOC104593153</fullName>
    </submittedName>
</protein>
<proteinExistence type="predicted"/>
<dbReference type="AlphaFoldDB" id="A0A1U7ZED7"/>
<gene>
    <name evidence="2" type="primary">LOC104593153</name>
</gene>
<dbReference type="GeneID" id="104593153"/>
<evidence type="ECO:0000313" key="2">
    <source>
        <dbReference type="RefSeq" id="XP_010251175.2"/>
    </source>
</evidence>
<name>A0A1U7ZED7_NELNU</name>
<reference evidence="2" key="1">
    <citation type="submission" date="2025-08" db="UniProtKB">
        <authorList>
            <consortium name="RefSeq"/>
        </authorList>
    </citation>
    <scope>IDENTIFICATION</scope>
</reference>
<dbReference type="RefSeq" id="XP_010251175.2">
    <property type="nucleotide sequence ID" value="XM_010252873.2"/>
</dbReference>
<dbReference type="Proteomes" id="UP000189703">
    <property type="component" value="Unplaced"/>
</dbReference>
<keyword evidence="1" id="KW-1185">Reference proteome</keyword>
<dbReference type="KEGG" id="nnu:104593153"/>
<accession>A0A1U7ZED7</accession>
<evidence type="ECO:0000313" key="1">
    <source>
        <dbReference type="Proteomes" id="UP000189703"/>
    </source>
</evidence>
<organism evidence="1 2">
    <name type="scientific">Nelumbo nucifera</name>
    <name type="common">Sacred lotus</name>
    <dbReference type="NCBI Taxonomy" id="4432"/>
    <lineage>
        <taxon>Eukaryota</taxon>
        <taxon>Viridiplantae</taxon>
        <taxon>Streptophyta</taxon>
        <taxon>Embryophyta</taxon>
        <taxon>Tracheophyta</taxon>
        <taxon>Spermatophyta</taxon>
        <taxon>Magnoliopsida</taxon>
        <taxon>Proteales</taxon>
        <taxon>Nelumbonaceae</taxon>
        <taxon>Nelumbo</taxon>
    </lineage>
</organism>
<sequence length="179" mass="20021">MALVSVISRDVFGSGASEPLSHLSSRFGSQNFSSVHGWLSGLIDSCVNNDSIHLLNFSVVLMAKIWLAHHDFVPESSNTDFVKNLVSIHLLNFSACASKEVQDMKMALLQTSELQRMLARCYPLMVGEAAHGIVTWHYCLYQWGQETSINSTFHLCMDISLCTGSNLINNRYCWILFLS</sequence>